<feature type="domain" description="Alanine dehydrogenase/pyridine nucleotide transhydrogenase N-terminal" evidence="9">
    <location>
        <begin position="4"/>
        <end position="140"/>
    </location>
</feature>
<comment type="function">
    <text evidence="1">The transhydrogenation between NADH and NADP is coupled to respiration and ATP hydrolysis and functions as a proton pump across the membrane.</text>
</comment>
<dbReference type="InterPro" id="IPR036291">
    <property type="entry name" value="NAD(P)-bd_dom_sf"/>
</dbReference>
<dbReference type="Pfam" id="PF05222">
    <property type="entry name" value="AlaDh_PNT_N"/>
    <property type="match status" value="1"/>
</dbReference>
<dbReference type="EC" id="7.1.1.1" evidence="2"/>
<dbReference type="SMART" id="SM01002">
    <property type="entry name" value="AlaDh_PNT_C"/>
    <property type="match status" value="1"/>
</dbReference>
<dbReference type="PANTHER" id="PTHR10160">
    <property type="entry name" value="NAD(P) TRANSHYDROGENASE"/>
    <property type="match status" value="1"/>
</dbReference>
<protein>
    <recommendedName>
        <fullName evidence="2">proton-translocating NAD(P)(+) transhydrogenase</fullName>
        <ecNumber evidence="2">7.1.1.1</ecNumber>
    </recommendedName>
</protein>
<dbReference type="Pfam" id="PF01262">
    <property type="entry name" value="AlaDh_PNT_C"/>
    <property type="match status" value="1"/>
</dbReference>
<dbReference type="Gene3D" id="3.40.50.720">
    <property type="entry name" value="NAD(P)-binding Rossmann-like Domain"/>
    <property type="match status" value="2"/>
</dbReference>
<keyword evidence="5" id="KW-1278">Translocase</keyword>
<evidence type="ECO:0000259" key="9">
    <source>
        <dbReference type="SMART" id="SM01003"/>
    </source>
</evidence>
<evidence type="ECO:0000256" key="7">
    <source>
        <dbReference type="ARBA" id="ARBA00048202"/>
    </source>
</evidence>
<dbReference type="SUPFAM" id="SSF51735">
    <property type="entry name" value="NAD(P)-binding Rossmann-fold domains"/>
    <property type="match status" value="1"/>
</dbReference>
<dbReference type="SMART" id="SM01003">
    <property type="entry name" value="AlaDh_PNT_N"/>
    <property type="match status" value="1"/>
</dbReference>
<evidence type="ECO:0000256" key="3">
    <source>
        <dbReference type="ARBA" id="ARBA00022741"/>
    </source>
</evidence>
<dbReference type="InterPro" id="IPR007698">
    <property type="entry name" value="AlaDH/PNT_NAD(H)-bd"/>
</dbReference>
<sequence length="331" mass="34750">MIVGVLRETAPRETRVALTPDDVRTLSTEGLRVLVDEGAGRGAGYADAAYSASGAVVVADRATVFERADIVVWVKPPAFELDSMPLRAGTTLLGFQDPHYRREEIDRLRRRGVESVAFDEVPRDDTTTEIDALSTMSRIAGAEGYAEGRRLLASERRTRPVRALVLGCGAAGLAAISAARAFGDEQPVAIGNRLEQRAAAVAAGAGRFVPNQDDNAAVLETLAATPPDLVVCTAVHRGSPAPRLLGQAELDLLGPGTVIVDLVGKAGGNCVATVPDRTVTLPNGVVVTHRSNYPAGRPASASRAYGAAAAAMVLRIAGKRRSPLTLDENVF</sequence>
<evidence type="ECO:0000256" key="1">
    <source>
        <dbReference type="ARBA" id="ARBA00003943"/>
    </source>
</evidence>
<organism evidence="10 11">
    <name type="scientific">Nocardia sputorum</name>
    <dbReference type="NCBI Taxonomy" id="2984338"/>
    <lineage>
        <taxon>Bacteria</taxon>
        <taxon>Bacillati</taxon>
        <taxon>Actinomycetota</taxon>
        <taxon>Actinomycetes</taxon>
        <taxon>Mycobacteriales</taxon>
        <taxon>Nocardiaceae</taxon>
        <taxon>Nocardia</taxon>
    </lineage>
</organism>
<dbReference type="SUPFAM" id="SSF52283">
    <property type="entry name" value="Formate/glycerate dehydrogenase catalytic domain-like"/>
    <property type="match status" value="1"/>
</dbReference>
<dbReference type="PANTHER" id="PTHR10160:SF19">
    <property type="entry name" value="PROTON-TRANSLOCATING NAD(P)(+) TRANSHYDROGENASE"/>
    <property type="match status" value="1"/>
</dbReference>
<evidence type="ECO:0000259" key="8">
    <source>
        <dbReference type="SMART" id="SM01002"/>
    </source>
</evidence>
<evidence type="ECO:0000256" key="6">
    <source>
        <dbReference type="ARBA" id="ARBA00023027"/>
    </source>
</evidence>
<keyword evidence="6" id="KW-0520">NAD</keyword>
<comment type="catalytic activity">
    <reaction evidence="7">
        <text>NAD(+) + NADPH + H(+)(in) = NADH + NADP(+) + H(+)(out)</text>
        <dbReference type="Rhea" id="RHEA:47992"/>
        <dbReference type="ChEBI" id="CHEBI:15378"/>
        <dbReference type="ChEBI" id="CHEBI:57540"/>
        <dbReference type="ChEBI" id="CHEBI:57783"/>
        <dbReference type="ChEBI" id="CHEBI:57945"/>
        <dbReference type="ChEBI" id="CHEBI:58349"/>
        <dbReference type="EC" id="7.1.1.1"/>
    </reaction>
</comment>
<dbReference type="InterPro" id="IPR007886">
    <property type="entry name" value="AlaDH/PNT_N"/>
</dbReference>
<evidence type="ECO:0000256" key="5">
    <source>
        <dbReference type="ARBA" id="ARBA00022967"/>
    </source>
</evidence>
<name>A0ABM8D7L2_9NOCA</name>
<keyword evidence="3" id="KW-0547">Nucleotide-binding</keyword>
<evidence type="ECO:0000256" key="2">
    <source>
        <dbReference type="ARBA" id="ARBA00012943"/>
    </source>
</evidence>
<dbReference type="EMBL" id="AP026978">
    <property type="protein sequence ID" value="BDU03400.1"/>
    <property type="molecule type" value="Genomic_DNA"/>
</dbReference>
<keyword evidence="4" id="KW-0521">NADP</keyword>
<keyword evidence="11" id="KW-1185">Reference proteome</keyword>
<evidence type="ECO:0000313" key="11">
    <source>
        <dbReference type="Proteomes" id="UP001317870"/>
    </source>
</evidence>
<feature type="domain" description="Alanine dehydrogenase/pyridine nucleotide transhydrogenase NAD(H)-binding" evidence="8">
    <location>
        <begin position="142"/>
        <end position="289"/>
    </location>
</feature>
<accession>A0ABM8D7L2</accession>
<gene>
    <name evidence="10" type="ORF">IFM12276_64280</name>
</gene>
<evidence type="ECO:0000313" key="10">
    <source>
        <dbReference type="EMBL" id="BDU03400.1"/>
    </source>
</evidence>
<reference evidence="10 11" key="1">
    <citation type="submission" date="2022-11" db="EMBL/GenBank/DDBJ databases">
        <title>Genome Sequencing of Nocardia sp. ON39_IFM12276 and assembly.</title>
        <authorList>
            <person name="Shimojima M."/>
            <person name="Toyokawa M."/>
            <person name="Uesaka K."/>
        </authorList>
    </citation>
    <scope>NUCLEOTIDE SEQUENCE [LARGE SCALE GENOMIC DNA]</scope>
    <source>
        <strain evidence="10 11">IFM 12276</strain>
    </source>
</reference>
<evidence type="ECO:0000256" key="4">
    <source>
        <dbReference type="ARBA" id="ARBA00022857"/>
    </source>
</evidence>
<proteinExistence type="predicted"/>
<dbReference type="Proteomes" id="UP001317870">
    <property type="component" value="Chromosome"/>
</dbReference>